<protein>
    <recommendedName>
        <fullName evidence="5">Secreted protein</fullName>
    </recommendedName>
</protein>
<organism evidence="3 4">
    <name type="scientific">Vespula maculifrons</name>
    <name type="common">Eastern yellow jacket</name>
    <name type="synonym">Wasp</name>
    <dbReference type="NCBI Taxonomy" id="7453"/>
    <lineage>
        <taxon>Eukaryota</taxon>
        <taxon>Metazoa</taxon>
        <taxon>Ecdysozoa</taxon>
        <taxon>Arthropoda</taxon>
        <taxon>Hexapoda</taxon>
        <taxon>Insecta</taxon>
        <taxon>Pterygota</taxon>
        <taxon>Neoptera</taxon>
        <taxon>Endopterygota</taxon>
        <taxon>Hymenoptera</taxon>
        <taxon>Apocrita</taxon>
        <taxon>Aculeata</taxon>
        <taxon>Vespoidea</taxon>
        <taxon>Vespidae</taxon>
        <taxon>Vespinae</taxon>
        <taxon>Vespula</taxon>
    </lineage>
</organism>
<evidence type="ECO:0000313" key="4">
    <source>
        <dbReference type="Proteomes" id="UP001607303"/>
    </source>
</evidence>
<gene>
    <name evidence="3" type="ORF">V1477_009870</name>
</gene>
<keyword evidence="2" id="KW-0812">Transmembrane</keyword>
<keyword evidence="4" id="KW-1185">Reference proteome</keyword>
<proteinExistence type="predicted"/>
<name>A0ABD2CB07_VESMC</name>
<dbReference type="EMBL" id="JAYRBN010000058">
    <property type="protein sequence ID" value="KAL2742241.1"/>
    <property type="molecule type" value="Genomic_DNA"/>
</dbReference>
<comment type="caution">
    <text evidence="3">The sequence shown here is derived from an EMBL/GenBank/DDBJ whole genome shotgun (WGS) entry which is preliminary data.</text>
</comment>
<evidence type="ECO:0000256" key="1">
    <source>
        <dbReference type="SAM" id="MobiDB-lite"/>
    </source>
</evidence>
<evidence type="ECO:0008006" key="5">
    <source>
        <dbReference type="Google" id="ProtNLM"/>
    </source>
</evidence>
<keyword evidence="2" id="KW-1133">Transmembrane helix</keyword>
<dbReference type="AlphaFoldDB" id="A0ABD2CB07"/>
<feature type="transmembrane region" description="Helical" evidence="2">
    <location>
        <begin position="6"/>
        <end position="31"/>
    </location>
</feature>
<reference evidence="3 4" key="1">
    <citation type="journal article" date="2024" name="Ann. Entomol. Soc. Am.">
        <title>Genomic analyses of the southern and eastern yellowjacket wasps (Hymenoptera: Vespidae) reveal evolutionary signatures of social life.</title>
        <authorList>
            <person name="Catto M.A."/>
            <person name="Caine P.B."/>
            <person name="Orr S.E."/>
            <person name="Hunt B.G."/>
            <person name="Goodisman M.A.D."/>
        </authorList>
    </citation>
    <scope>NUCLEOTIDE SEQUENCE [LARGE SCALE GENOMIC DNA]</scope>
    <source>
        <strain evidence="3">232</strain>
        <tissue evidence="3">Head and thorax</tissue>
    </source>
</reference>
<evidence type="ECO:0000313" key="3">
    <source>
        <dbReference type="EMBL" id="KAL2742241.1"/>
    </source>
</evidence>
<sequence length="139" mass="14363">MTRGVVAVAAAAVVVVVVKVTVGVVIVVAVAEAVAAAPELSAVAEPRLGDTDQRARQAGQASQAVKSIKRSRDGSVPFYSDEFRHRSFVQGSAPEVRCAQDCGKAFELVSPSLRASTSAKAPPAKLYIASEGGLPLMTK</sequence>
<keyword evidence="2" id="KW-0472">Membrane</keyword>
<feature type="region of interest" description="Disordered" evidence="1">
    <location>
        <begin position="48"/>
        <end position="75"/>
    </location>
</feature>
<dbReference type="Proteomes" id="UP001607303">
    <property type="component" value="Unassembled WGS sequence"/>
</dbReference>
<evidence type="ECO:0000256" key="2">
    <source>
        <dbReference type="SAM" id="Phobius"/>
    </source>
</evidence>
<accession>A0ABD2CB07</accession>